<evidence type="ECO:0000256" key="2">
    <source>
        <dbReference type="ARBA" id="ARBA00022490"/>
    </source>
</evidence>
<dbReference type="SMART" id="SM00875">
    <property type="entry name" value="BACK"/>
    <property type="match status" value="1"/>
</dbReference>
<comment type="caution">
    <text evidence="4">The sequence shown here is derived from an EMBL/GenBank/DDBJ whole genome shotgun (WGS) entry which is preliminary data.</text>
</comment>
<sequence>MSFHCRLAQQSFHIQKMASPKSQDRWQTKAASVLERSKHMFKNPLLSDIKFTFPSVNSEAPISVIPAHKYVLAVSSPVFFTKFYGDLAESGDSVDITDCDPDVFLHFLRFIYCDEASFEDIECAIKVWRLADMYDLPSLARECVKYLDGNMEPLDAFDVLTYARQFNNEEMEKACWEVIDYNAEVIVADESFLDVKQELLLSFVERSSARIQETTLFQALDGWAAKRCEEASIAVNGENKRRFMGEDLLKQFRFSLMSPTEFSDVVMPTDILFLTEVVDVFKQFTSVSIPGGFKFSLSPRKTVAEPLSSFNTGEVQVPDQEASVATSDVSDKTGLFTFAVKRDITLRGVVIVTDKDHESCQVSLSITEKGKKVKQIKSKTFMRKETIDSDSHGEVNVFFNRPLNLKKNTCYSIETETDTTNNRNCGVVRPRNKPINSAKATGTSSTNLFACGSSLFSTGVPTSGAKAINSSSSEKIDKVNEVSCCSFGKCHLKCPDHSDYSGEIIQLLFEG</sequence>
<dbReference type="InterPro" id="IPR038648">
    <property type="entry name" value="PHR_sf"/>
</dbReference>
<dbReference type="InterPro" id="IPR012983">
    <property type="entry name" value="PHR"/>
</dbReference>
<dbReference type="EMBL" id="CALNXI010000088">
    <property type="protein sequence ID" value="CAH3018476.1"/>
    <property type="molecule type" value="Genomic_DNA"/>
</dbReference>
<dbReference type="InterPro" id="IPR000210">
    <property type="entry name" value="BTB/POZ_dom"/>
</dbReference>
<reference evidence="4 5" key="1">
    <citation type="submission" date="2022-05" db="EMBL/GenBank/DDBJ databases">
        <authorList>
            <consortium name="Genoscope - CEA"/>
            <person name="William W."/>
        </authorList>
    </citation>
    <scope>NUCLEOTIDE SEQUENCE [LARGE SCALE GENOMIC DNA]</scope>
</reference>
<dbReference type="PROSITE" id="PS50097">
    <property type="entry name" value="BTB"/>
    <property type="match status" value="1"/>
</dbReference>
<feature type="domain" description="BTB" evidence="3">
    <location>
        <begin position="47"/>
        <end position="120"/>
    </location>
</feature>
<dbReference type="Gene3D" id="2.60.120.820">
    <property type="entry name" value="PHR domain"/>
    <property type="match status" value="1"/>
</dbReference>
<dbReference type="InterPro" id="IPR011333">
    <property type="entry name" value="SKP1/BTB/POZ_sf"/>
</dbReference>
<dbReference type="SMART" id="SM00225">
    <property type="entry name" value="BTB"/>
    <property type="match status" value="1"/>
</dbReference>
<evidence type="ECO:0000256" key="1">
    <source>
        <dbReference type="ARBA" id="ARBA00004496"/>
    </source>
</evidence>
<evidence type="ECO:0000313" key="5">
    <source>
        <dbReference type="Proteomes" id="UP001159427"/>
    </source>
</evidence>
<dbReference type="Gene3D" id="3.30.710.10">
    <property type="entry name" value="Potassium Channel Kv1.1, Chain A"/>
    <property type="match status" value="1"/>
</dbReference>
<comment type="subcellular location">
    <subcellularLocation>
        <location evidence="1">Cytoplasm</location>
    </subcellularLocation>
</comment>
<dbReference type="InterPro" id="IPR011705">
    <property type="entry name" value="BACK"/>
</dbReference>
<name>A0ABN8LPW3_9CNID</name>
<dbReference type="Pfam" id="PF08005">
    <property type="entry name" value="PHR"/>
    <property type="match status" value="1"/>
</dbReference>
<keyword evidence="2" id="KW-0963">Cytoplasm</keyword>
<dbReference type="Proteomes" id="UP001159427">
    <property type="component" value="Unassembled WGS sequence"/>
</dbReference>
<keyword evidence="5" id="KW-1185">Reference proteome</keyword>
<dbReference type="Gene3D" id="1.25.40.420">
    <property type="match status" value="1"/>
</dbReference>
<gene>
    <name evidence="4" type="ORF">PEVE_00043314</name>
</gene>
<accession>A0ABN8LPW3</accession>
<evidence type="ECO:0000313" key="4">
    <source>
        <dbReference type="EMBL" id="CAH3018476.1"/>
    </source>
</evidence>
<protein>
    <recommendedName>
        <fullName evidence="3">BTB domain-containing protein</fullName>
    </recommendedName>
</protein>
<dbReference type="Pfam" id="PF00651">
    <property type="entry name" value="BTB"/>
    <property type="match status" value="1"/>
</dbReference>
<dbReference type="SUPFAM" id="SSF54695">
    <property type="entry name" value="POZ domain"/>
    <property type="match status" value="1"/>
</dbReference>
<dbReference type="Pfam" id="PF07707">
    <property type="entry name" value="BACK"/>
    <property type="match status" value="1"/>
</dbReference>
<dbReference type="PANTHER" id="PTHR45774:SF3">
    <property type="entry name" value="BTB (POZ) DOMAIN-CONTAINING 2B-RELATED"/>
    <property type="match status" value="1"/>
</dbReference>
<dbReference type="PANTHER" id="PTHR45774">
    <property type="entry name" value="BTB/POZ DOMAIN-CONTAINING"/>
    <property type="match status" value="1"/>
</dbReference>
<proteinExistence type="predicted"/>
<evidence type="ECO:0000259" key="3">
    <source>
        <dbReference type="PROSITE" id="PS50097"/>
    </source>
</evidence>
<organism evidence="4 5">
    <name type="scientific">Porites evermanni</name>
    <dbReference type="NCBI Taxonomy" id="104178"/>
    <lineage>
        <taxon>Eukaryota</taxon>
        <taxon>Metazoa</taxon>
        <taxon>Cnidaria</taxon>
        <taxon>Anthozoa</taxon>
        <taxon>Hexacorallia</taxon>
        <taxon>Scleractinia</taxon>
        <taxon>Fungiina</taxon>
        <taxon>Poritidae</taxon>
        <taxon>Porites</taxon>
    </lineage>
</organism>